<comment type="caution">
    <text evidence="3">The sequence shown here is derived from an EMBL/GenBank/DDBJ whole genome shotgun (WGS) entry which is preliminary data.</text>
</comment>
<feature type="domain" description="MAGE" evidence="2">
    <location>
        <begin position="31"/>
        <end position="274"/>
    </location>
</feature>
<accession>A0A4C2EBF1</accession>
<dbReference type="InterPro" id="IPR002190">
    <property type="entry name" value="MHD_dom"/>
</dbReference>
<sequence>MEMDQNDYEEDSRIDIEEYIDDKTTLVARKVVRFILSSCESQNTIVAKGRLQNAAKEYAHQENCARIPFNTLISEVNNILENIYGYNLVGLPPKLGANVGASQNTGTNNSNPNGNHKDEKSVTKASRFILLNTMRNVPELDDLLLDQSSSLYRSVLLDENYTQENLNSSGTVGNTLGTQQDLVFKGLLTVVICIVVFSKNNILQQELFQYLESYGVPTDGSKIPILNWTIDEFVKTLDRREYVVRTEQNSDVEGNITSYRIGRRTQQAFDLDALVEMMRQVLGLDANQNPLLKEDIKKNIGDAYA</sequence>
<evidence type="ECO:0000256" key="1">
    <source>
        <dbReference type="SAM" id="MobiDB-lite"/>
    </source>
</evidence>
<dbReference type="InterPro" id="IPR041899">
    <property type="entry name" value="MAGE_WH2"/>
</dbReference>
<evidence type="ECO:0000313" key="3">
    <source>
        <dbReference type="EMBL" id="GCF01511.1"/>
    </source>
</evidence>
<organism evidence="3 4">
    <name type="scientific">Zygosaccharomyces mellis</name>
    <dbReference type="NCBI Taxonomy" id="42258"/>
    <lineage>
        <taxon>Eukaryota</taxon>
        <taxon>Fungi</taxon>
        <taxon>Dikarya</taxon>
        <taxon>Ascomycota</taxon>
        <taxon>Saccharomycotina</taxon>
        <taxon>Saccharomycetes</taxon>
        <taxon>Saccharomycetales</taxon>
        <taxon>Saccharomycetaceae</taxon>
        <taxon>Zygosaccharomyces</taxon>
    </lineage>
</organism>
<protein>
    <recommendedName>
        <fullName evidence="2">MAGE domain-containing protein</fullName>
    </recommendedName>
</protein>
<dbReference type="SMART" id="SM01373">
    <property type="entry name" value="MAGE"/>
    <property type="match status" value="1"/>
</dbReference>
<name>A0A4C2EBF1_9SACH</name>
<evidence type="ECO:0000313" key="4">
    <source>
        <dbReference type="Proteomes" id="UP000301737"/>
    </source>
</evidence>
<gene>
    <name evidence="3" type="ORF">ZYGM_000818</name>
</gene>
<keyword evidence="4" id="KW-1185">Reference proteome</keyword>
<evidence type="ECO:0000259" key="2">
    <source>
        <dbReference type="SMART" id="SM01373"/>
    </source>
</evidence>
<dbReference type="AlphaFoldDB" id="A0A4C2EBF1"/>
<feature type="region of interest" description="Disordered" evidence="1">
    <location>
        <begin position="100"/>
        <end position="120"/>
    </location>
</feature>
<dbReference type="Pfam" id="PF01454">
    <property type="entry name" value="MAGE"/>
    <property type="match status" value="1"/>
</dbReference>
<proteinExistence type="predicted"/>
<dbReference type="EMBL" id="BIMX01000034">
    <property type="protein sequence ID" value="GCF01511.1"/>
    <property type="molecule type" value="Genomic_DNA"/>
</dbReference>
<reference evidence="3 4" key="1">
    <citation type="submission" date="2019-01" db="EMBL/GenBank/DDBJ databases">
        <title>Draft Genome Sequencing of Zygosaccharomyces mellis Ca-7.</title>
        <authorList>
            <person name="Shiwa Y."/>
            <person name="Kanesaki Y."/>
            <person name="Ishige T."/>
            <person name="Mura K."/>
            <person name="Hori T."/>
            <person name="Tamura T."/>
        </authorList>
    </citation>
    <scope>NUCLEOTIDE SEQUENCE [LARGE SCALE GENOMIC DNA]</scope>
    <source>
        <strain evidence="3 4">Ca-7</strain>
    </source>
</reference>
<dbReference type="OrthoDB" id="205198at2759"/>
<dbReference type="Gene3D" id="1.10.10.1210">
    <property type="entry name" value="MAGE homology domain, winged helix WH2 motif"/>
    <property type="match status" value="1"/>
</dbReference>
<dbReference type="Proteomes" id="UP000301737">
    <property type="component" value="Unassembled WGS sequence"/>
</dbReference>
<feature type="compositionally biased region" description="Low complexity" evidence="1">
    <location>
        <begin position="104"/>
        <end position="114"/>
    </location>
</feature>